<dbReference type="SUPFAM" id="SSF54637">
    <property type="entry name" value="Thioesterase/thiol ester dehydrase-isomerase"/>
    <property type="match status" value="1"/>
</dbReference>
<dbReference type="OrthoDB" id="5415111at2"/>
<evidence type="ECO:0000313" key="3">
    <source>
        <dbReference type="Proteomes" id="UP000318297"/>
    </source>
</evidence>
<dbReference type="InterPro" id="IPR039569">
    <property type="entry name" value="FAS1-like_DH_region"/>
</dbReference>
<name>A0A561E7K1_9MICO</name>
<evidence type="ECO:0000259" key="1">
    <source>
        <dbReference type="Pfam" id="PF13452"/>
    </source>
</evidence>
<reference evidence="2 3" key="1">
    <citation type="submission" date="2019-06" db="EMBL/GenBank/DDBJ databases">
        <title>Sequencing the genomes of 1000 actinobacteria strains.</title>
        <authorList>
            <person name="Klenk H.-P."/>
        </authorList>
    </citation>
    <scope>NUCLEOTIDE SEQUENCE [LARGE SCALE GENOMIC DNA]</scope>
    <source>
        <strain evidence="2 3">DSM 19560</strain>
    </source>
</reference>
<evidence type="ECO:0000313" key="2">
    <source>
        <dbReference type="EMBL" id="TWE11603.1"/>
    </source>
</evidence>
<dbReference type="Gene3D" id="3.10.129.10">
    <property type="entry name" value="Hotdog Thioesterase"/>
    <property type="match status" value="1"/>
</dbReference>
<sequence>MAVNPQVEGRTYPPAAPYVVSRAKIAEFATAVGAVDEAHFDVAVARGRGYADVIAPPTLAVLIAQRGEAAVMRDPDAGVDYSRLVHGEEGFVHHRPLVAGDEVQPVTTIERVRSAGGHSMMTMRTVLQTLDGEAVTTTTSMVVIRGDEQ</sequence>
<dbReference type="CDD" id="cd03441">
    <property type="entry name" value="R_hydratase_like"/>
    <property type="match status" value="1"/>
</dbReference>
<dbReference type="Proteomes" id="UP000318297">
    <property type="component" value="Unassembled WGS sequence"/>
</dbReference>
<protein>
    <submittedName>
        <fullName evidence="2">Acyl dehydratase</fullName>
    </submittedName>
</protein>
<feature type="domain" description="FAS1-like dehydratase" evidence="1">
    <location>
        <begin position="15"/>
        <end position="137"/>
    </location>
</feature>
<organism evidence="2 3">
    <name type="scientific">Rudaeicoccus suwonensis</name>
    <dbReference type="NCBI Taxonomy" id="657409"/>
    <lineage>
        <taxon>Bacteria</taxon>
        <taxon>Bacillati</taxon>
        <taxon>Actinomycetota</taxon>
        <taxon>Actinomycetes</taxon>
        <taxon>Micrococcales</taxon>
        <taxon>Dermacoccaceae</taxon>
        <taxon>Rudaeicoccus</taxon>
    </lineage>
</organism>
<dbReference type="RefSeq" id="WP_145224973.1">
    <property type="nucleotide sequence ID" value="NZ_VIVQ01000001.1"/>
</dbReference>
<comment type="caution">
    <text evidence="2">The sequence shown here is derived from an EMBL/GenBank/DDBJ whole genome shotgun (WGS) entry which is preliminary data.</text>
</comment>
<dbReference type="Pfam" id="PF13452">
    <property type="entry name" value="FAS1_DH_region"/>
    <property type="match status" value="1"/>
</dbReference>
<dbReference type="InterPro" id="IPR029069">
    <property type="entry name" value="HotDog_dom_sf"/>
</dbReference>
<dbReference type="AlphaFoldDB" id="A0A561E7K1"/>
<gene>
    <name evidence="2" type="ORF">BKA23_0381</name>
</gene>
<dbReference type="InterPro" id="IPR016709">
    <property type="entry name" value="HadA-like"/>
</dbReference>
<proteinExistence type="predicted"/>
<dbReference type="EMBL" id="VIVQ01000001">
    <property type="protein sequence ID" value="TWE11603.1"/>
    <property type="molecule type" value="Genomic_DNA"/>
</dbReference>
<keyword evidence="3" id="KW-1185">Reference proteome</keyword>
<dbReference type="PIRSF" id="PIRSF018072">
    <property type="entry name" value="UCP018072"/>
    <property type="match status" value="1"/>
</dbReference>
<accession>A0A561E7K1</accession>